<reference evidence="2" key="1">
    <citation type="journal article" date="2021" name="Proc. Natl. Acad. Sci. U.S.A.">
        <title>A Catalog of Tens of Thousands of Viruses from Human Metagenomes Reveals Hidden Associations with Chronic Diseases.</title>
        <authorList>
            <person name="Tisza M.J."/>
            <person name="Buck C.B."/>
        </authorList>
    </citation>
    <scope>NUCLEOTIDE SEQUENCE</scope>
    <source>
        <strain evidence="2">Ctx322</strain>
    </source>
</reference>
<keyword evidence="1" id="KW-0812">Transmembrane</keyword>
<keyword evidence="1" id="KW-1133">Transmembrane helix</keyword>
<protein>
    <submittedName>
        <fullName evidence="2">Uncharacterized protein</fullName>
    </submittedName>
</protein>
<sequence length="125" mass="14532">MSQKPNTNPWAKDTLLGDWLRICFKVIGLFFSGVMLLLTCNKVLDKPPTPIKKISWQNWDPSIDPGLILDLNYNTGEVTYRKEGPGYSPYIERETFPDQIKEYVLDNVDIEEIWDRMSDEGYLVE</sequence>
<evidence type="ECO:0000313" key="2">
    <source>
        <dbReference type="EMBL" id="DAD91527.1"/>
    </source>
</evidence>
<name>A0A8S5NAW4_9CAUD</name>
<accession>A0A8S5NAW4</accession>
<evidence type="ECO:0000256" key="1">
    <source>
        <dbReference type="SAM" id="Phobius"/>
    </source>
</evidence>
<keyword evidence="1" id="KW-0472">Membrane</keyword>
<feature type="transmembrane region" description="Helical" evidence="1">
    <location>
        <begin position="19"/>
        <end position="38"/>
    </location>
</feature>
<dbReference type="EMBL" id="BK015115">
    <property type="protein sequence ID" value="DAD91527.1"/>
    <property type="molecule type" value="Genomic_DNA"/>
</dbReference>
<organism evidence="2">
    <name type="scientific">Myoviridae sp. ctx322</name>
    <dbReference type="NCBI Taxonomy" id="2826711"/>
    <lineage>
        <taxon>Viruses</taxon>
        <taxon>Duplodnaviria</taxon>
        <taxon>Heunggongvirae</taxon>
        <taxon>Uroviricota</taxon>
        <taxon>Caudoviricetes</taxon>
    </lineage>
</organism>
<proteinExistence type="predicted"/>